<feature type="compositionally biased region" description="Low complexity" evidence="1">
    <location>
        <begin position="437"/>
        <end position="472"/>
    </location>
</feature>
<feature type="compositionally biased region" description="Low complexity" evidence="1">
    <location>
        <begin position="158"/>
        <end position="167"/>
    </location>
</feature>
<feature type="region of interest" description="Disordered" evidence="1">
    <location>
        <begin position="158"/>
        <end position="178"/>
    </location>
</feature>
<evidence type="ECO:0000313" key="2">
    <source>
        <dbReference type="EMBL" id="RPB24254.1"/>
    </source>
</evidence>
<feature type="region of interest" description="Disordered" evidence="1">
    <location>
        <begin position="26"/>
        <end position="51"/>
    </location>
</feature>
<feature type="region of interest" description="Disordered" evidence="1">
    <location>
        <begin position="249"/>
        <end position="285"/>
    </location>
</feature>
<dbReference type="AlphaFoldDB" id="A0A3N4LMZ4"/>
<name>A0A3N4LMZ4_9PEZI</name>
<protein>
    <submittedName>
        <fullName evidence="2">Uncharacterized protein</fullName>
    </submittedName>
</protein>
<organism evidence="2 3">
    <name type="scientific">Terfezia boudieri ATCC MYA-4762</name>
    <dbReference type="NCBI Taxonomy" id="1051890"/>
    <lineage>
        <taxon>Eukaryota</taxon>
        <taxon>Fungi</taxon>
        <taxon>Dikarya</taxon>
        <taxon>Ascomycota</taxon>
        <taxon>Pezizomycotina</taxon>
        <taxon>Pezizomycetes</taxon>
        <taxon>Pezizales</taxon>
        <taxon>Pezizaceae</taxon>
        <taxon>Terfezia</taxon>
    </lineage>
</organism>
<keyword evidence="3" id="KW-1185">Reference proteome</keyword>
<dbReference type="InParanoid" id="A0A3N4LMZ4"/>
<dbReference type="Proteomes" id="UP000267821">
    <property type="component" value="Unassembled WGS sequence"/>
</dbReference>
<feature type="region of interest" description="Disordered" evidence="1">
    <location>
        <begin position="381"/>
        <end position="485"/>
    </location>
</feature>
<feature type="compositionally biased region" description="Basic and acidic residues" evidence="1">
    <location>
        <begin position="168"/>
        <end position="177"/>
    </location>
</feature>
<gene>
    <name evidence="2" type="ORF">L211DRAFT_848994</name>
</gene>
<feature type="compositionally biased region" description="Low complexity" evidence="1">
    <location>
        <begin position="257"/>
        <end position="270"/>
    </location>
</feature>
<evidence type="ECO:0000256" key="1">
    <source>
        <dbReference type="SAM" id="MobiDB-lite"/>
    </source>
</evidence>
<evidence type="ECO:0000313" key="3">
    <source>
        <dbReference type="Proteomes" id="UP000267821"/>
    </source>
</evidence>
<dbReference type="OrthoDB" id="5384769at2759"/>
<proteinExistence type="predicted"/>
<dbReference type="EMBL" id="ML121542">
    <property type="protein sequence ID" value="RPB24254.1"/>
    <property type="molecule type" value="Genomic_DNA"/>
</dbReference>
<accession>A0A3N4LMZ4</accession>
<sequence>MPATEIEFSTPVLAYQAIRRKLLSLRRRKPTADDNETDTGRQSKRRREFAPPDVIKRLNGDDNIRKVAVVASVQVGENGTAVFLMPLHGKASESLTSLLEMFHTAHATNKPVVDGPLTSATANVTPHAGGVVVVGNRPTAVPDAPSLQGAEVIASSYSSDSSSATVEASEHDPDRSDVFGQFDFKTTYRPKERVTSVSSEMSVATSTTVIWVGSLTPAPGQAGPSRMEVQVQRPPSEITVDWQDTLADEHEEEELAEGGPSSLSISSGSPKTMHVKTPGQSGMPSPNVEIYSTANTPGEPDLDQFHPTQMPVEEKKLETIPIPDGTESHEKQVASEGDKKQERPVVPFFYGSKIPVMAGKLSTATGNKNTYGSLIARQRHTSGSDVCGPNPKPKPHSCAATPLAAPRPRRLKRSLTTPARILTRKDTIAGHFPGTPPKSTGSITPTSSGSPRPRSNSTSGGSPRPRSSSKIPIPIPSPTPPIANVEGRKLNNILPFGESFLGDIAEADCENDAIWERRRDDVMGPLGISPTTRLGGFVRPAALARISRAATISGRGISRAGTMPMGSLVGTAMAPNAATTS</sequence>
<reference evidence="2 3" key="1">
    <citation type="journal article" date="2018" name="Nat. Ecol. Evol.">
        <title>Pezizomycetes genomes reveal the molecular basis of ectomycorrhizal truffle lifestyle.</title>
        <authorList>
            <person name="Murat C."/>
            <person name="Payen T."/>
            <person name="Noel B."/>
            <person name="Kuo A."/>
            <person name="Morin E."/>
            <person name="Chen J."/>
            <person name="Kohler A."/>
            <person name="Krizsan K."/>
            <person name="Balestrini R."/>
            <person name="Da Silva C."/>
            <person name="Montanini B."/>
            <person name="Hainaut M."/>
            <person name="Levati E."/>
            <person name="Barry K.W."/>
            <person name="Belfiori B."/>
            <person name="Cichocki N."/>
            <person name="Clum A."/>
            <person name="Dockter R.B."/>
            <person name="Fauchery L."/>
            <person name="Guy J."/>
            <person name="Iotti M."/>
            <person name="Le Tacon F."/>
            <person name="Lindquist E.A."/>
            <person name="Lipzen A."/>
            <person name="Malagnac F."/>
            <person name="Mello A."/>
            <person name="Molinier V."/>
            <person name="Miyauchi S."/>
            <person name="Poulain J."/>
            <person name="Riccioni C."/>
            <person name="Rubini A."/>
            <person name="Sitrit Y."/>
            <person name="Splivallo R."/>
            <person name="Traeger S."/>
            <person name="Wang M."/>
            <person name="Zifcakova L."/>
            <person name="Wipf D."/>
            <person name="Zambonelli A."/>
            <person name="Paolocci F."/>
            <person name="Nowrousian M."/>
            <person name="Ottonello S."/>
            <person name="Baldrian P."/>
            <person name="Spatafora J.W."/>
            <person name="Henrissat B."/>
            <person name="Nagy L.G."/>
            <person name="Aury J.M."/>
            <person name="Wincker P."/>
            <person name="Grigoriev I.V."/>
            <person name="Bonfante P."/>
            <person name="Martin F.M."/>
        </authorList>
    </citation>
    <scope>NUCLEOTIDE SEQUENCE [LARGE SCALE GENOMIC DNA]</scope>
    <source>
        <strain evidence="2 3">ATCC MYA-4762</strain>
    </source>
</reference>